<dbReference type="InterPro" id="IPR006311">
    <property type="entry name" value="TAT_signal"/>
</dbReference>
<sequence length="488" mass="54315">MKHKKIEHSKPLVELLHGEAIEEGISRRTALKMMGVGGAATLVGSSPFLQADEAPTAKSEKNAKILIVGGGAGGIMALARLHSALPNADITIIAPNETHLYQPGQVFMAAGLYTLDDIAKENREFIPEDVNWIKDEVASFDPDNNKVTTRAGVEVPYDYMVVATGIVYHYDWIKGLSEEDIGKNSISSVYLNNLEKGTAKGGEVTLHWFNALKEAAASGKKPTVLYTSPNTPIKCGGAPQKILYLSADHLKKNDLGANYIYATDSAKLFHIPEIEKSLLEVQNKYDTITNHFRHNLIAIDTKNKVATFEETYEVKGEYDEDLEEYDISEEKRMVDISYDFIHIVPPMGPPQALVDSQLGWQKGTAKGWLEVDQETLQHRRYPNVFGMGDVCGIPLGKTGGSTRHHGPIAVGNLISALEGKPLMEKFDGYTVCPLKTEYGEIIMAEFNYKGLAPTVPFLDPAKPRFLWWAFDLYQLKPMYWYLMLRGWF</sequence>
<reference evidence="2" key="1">
    <citation type="submission" date="2023-01" db="EMBL/GenBank/DDBJ databases">
        <title>Sulfurovum sp. XTW-4 genome assembly.</title>
        <authorList>
            <person name="Wang J."/>
        </authorList>
    </citation>
    <scope>NUCLEOTIDE SEQUENCE</scope>
    <source>
        <strain evidence="2">XTW-4</strain>
    </source>
</reference>
<dbReference type="SUPFAM" id="SSF51905">
    <property type="entry name" value="FAD/NAD(P)-binding domain"/>
    <property type="match status" value="2"/>
</dbReference>
<dbReference type="InterPro" id="IPR015904">
    <property type="entry name" value="Sulphide_quinone_reductase"/>
</dbReference>
<dbReference type="PANTHER" id="PTHR10632:SF2">
    <property type="entry name" value="SULFIDE:QUINONE OXIDOREDUCTASE, MITOCHONDRIAL"/>
    <property type="match status" value="1"/>
</dbReference>
<keyword evidence="3" id="KW-1185">Reference proteome</keyword>
<dbReference type="Pfam" id="PF07992">
    <property type="entry name" value="Pyr_redox_2"/>
    <property type="match status" value="1"/>
</dbReference>
<name>A0ABT7QQL8_9BACT</name>
<comment type="caution">
    <text evidence="2">The sequence shown here is derived from an EMBL/GenBank/DDBJ whole genome shotgun (WGS) entry which is preliminary data.</text>
</comment>
<gene>
    <name evidence="2" type="ORF">PF327_04125</name>
</gene>
<dbReference type="PANTHER" id="PTHR10632">
    <property type="entry name" value="SULFIDE:QUINONE OXIDOREDUCTASE"/>
    <property type="match status" value="1"/>
</dbReference>
<protein>
    <submittedName>
        <fullName evidence="2">FAD/NAD(P)-binding oxidoreductase</fullName>
    </submittedName>
</protein>
<accession>A0ABT7QQL8</accession>
<dbReference type="Gene3D" id="3.50.50.60">
    <property type="entry name" value="FAD/NAD(P)-binding domain"/>
    <property type="match status" value="2"/>
</dbReference>
<dbReference type="PROSITE" id="PS51318">
    <property type="entry name" value="TAT"/>
    <property type="match status" value="1"/>
</dbReference>
<dbReference type="EMBL" id="JAQIBC010000002">
    <property type="protein sequence ID" value="MDM5263376.1"/>
    <property type="molecule type" value="Genomic_DNA"/>
</dbReference>
<dbReference type="InterPro" id="IPR036188">
    <property type="entry name" value="FAD/NAD-bd_sf"/>
</dbReference>
<dbReference type="Proteomes" id="UP001169066">
    <property type="component" value="Unassembled WGS sequence"/>
</dbReference>
<evidence type="ECO:0000313" key="2">
    <source>
        <dbReference type="EMBL" id="MDM5263376.1"/>
    </source>
</evidence>
<evidence type="ECO:0000313" key="3">
    <source>
        <dbReference type="Proteomes" id="UP001169066"/>
    </source>
</evidence>
<organism evidence="2 3">
    <name type="scientific">Sulfurovum xiamenensis</name>
    <dbReference type="NCBI Taxonomy" id="3019066"/>
    <lineage>
        <taxon>Bacteria</taxon>
        <taxon>Pseudomonadati</taxon>
        <taxon>Campylobacterota</taxon>
        <taxon>Epsilonproteobacteria</taxon>
        <taxon>Campylobacterales</taxon>
        <taxon>Sulfurovaceae</taxon>
        <taxon>Sulfurovum</taxon>
    </lineage>
</organism>
<dbReference type="RefSeq" id="WP_008242798.1">
    <property type="nucleotide sequence ID" value="NZ_JAQIBC010000002.1"/>
</dbReference>
<proteinExistence type="predicted"/>
<dbReference type="InterPro" id="IPR023753">
    <property type="entry name" value="FAD/NAD-binding_dom"/>
</dbReference>
<feature type="domain" description="FAD/NAD(P)-binding" evidence="1">
    <location>
        <begin position="64"/>
        <end position="181"/>
    </location>
</feature>
<evidence type="ECO:0000259" key="1">
    <source>
        <dbReference type="Pfam" id="PF07992"/>
    </source>
</evidence>